<keyword evidence="2" id="KW-1185">Reference proteome</keyword>
<evidence type="ECO:0008006" key="3">
    <source>
        <dbReference type="Google" id="ProtNLM"/>
    </source>
</evidence>
<proteinExistence type="predicted"/>
<evidence type="ECO:0000313" key="2">
    <source>
        <dbReference type="Proteomes" id="UP000652219"/>
    </source>
</evidence>
<evidence type="ECO:0000313" key="1">
    <source>
        <dbReference type="EMBL" id="KAF6805466.1"/>
    </source>
</evidence>
<accession>A0A8H6J3L4</accession>
<sequence>METEFDAFEIDDFGPSVRVQVPSTSEGLSQFNQAFLDPQQRAYVQNIDFHIVLPAISTKRLKKLQSSREAAENDATFTRALAKFLGQLAKWERRRYGPGITLKLVVASPTDWLVEEMEEDGELCSRHNRRAAPIWHVRDHFRYLRLDDGALAASGLGGVGLPQVACVSDFEFDGGPGGRNIHPDAIAAISSALVSARKMGWKLRLPNRRLMKARREIRSALGNALLNTSFSSLVEFKVKLEDADPHDDTFGPGNLLEDGEDEDRLSLGVRRLCQIPSLRKLHLESLWVLSPTAFGSCAKLPEIQCPSLEYLYIDCAVTTPDGKYLLTGDPDKAMLDDGGYATTSDESLAAFDSEDSDTSDYQPDFEWSKKAGEFPGRWFRLTPNTETFVPLARSFATAVSKMPALRRMDVHFGGAVASARAPLEMSYFAPGEANRGASQLNGRRAFDEEHAGRPRWFLLRGRKFDNRWTPPRELKECFEGESGLGRVHVAAN</sequence>
<protein>
    <recommendedName>
        <fullName evidence="3">F-box domain-containing protein</fullName>
    </recommendedName>
</protein>
<organism evidence="1 2">
    <name type="scientific">Colletotrichum sojae</name>
    <dbReference type="NCBI Taxonomy" id="2175907"/>
    <lineage>
        <taxon>Eukaryota</taxon>
        <taxon>Fungi</taxon>
        <taxon>Dikarya</taxon>
        <taxon>Ascomycota</taxon>
        <taxon>Pezizomycotina</taxon>
        <taxon>Sordariomycetes</taxon>
        <taxon>Hypocreomycetidae</taxon>
        <taxon>Glomerellales</taxon>
        <taxon>Glomerellaceae</taxon>
        <taxon>Colletotrichum</taxon>
        <taxon>Colletotrichum orchidearum species complex</taxon>
    </lineage>
</organism>
<reference evidence="1 2" key="1">
    <citation type="journal article" date="2020" name="Phytopathology">
        <title>Genome Sequence Resources of Colletotrichum truncatum, C. plurivorum, C. musicola, and C. sojae: Four Species Pathogenic to Soybean (Glycine max).</title>
        <authorList>
            <person name="Rogerio F."/>
            <person name="Boufleur T.R."/>
            <person name="Ciampi-Guillardi M."/>
            <person name="Sukno S.A."/>
            <person name="Thon M.R."/>
            <person name="Massola Junior N.S."/>
            <person name="Baroncelli R."/>
        </authorList>
    </citation>
    <scope>NUCLEOTIDE SEQUENCE [LARGE SCALE GENOMIC DNA]</scope>
    <source>
        <strain evidence="1 2">LFN0009</strain>
    </source>
</reference>
<dbReference type="AlphaFoldDB" id="A0A8H6J3L4"/>
<name>A0A8H6J3L4_9PEZI</name>
<gene>
    <name evidence="1" type="ORF">CSOJ01_09465</name>
</gene>
<comment type="caution">
    <text evidence="1">The sequence shown here is derived from an EMBL/GenBank/DDBJ whole genome shotgun (WGS) entry which is preliminary data.</text>
</comment>
<dbReference type="Proteomes" id="UP000652219">
    <property type="component" value="Unassembled WGS sequence"/>
</dbReference>
<dbReference type="EMBL" id="WIGN01000181">
    <property type="protein sequence ID" value="KAF6805466.1"/>
    <property type="molecule type" value="Genomic_DNA"/>
</dbReference>